<dbReference type="SUPFAM" id="SSF160996">
    <property type="entry name" value="HI0933 insert domain-like"/>
    <property type="match status" value="1"/>
</dbReference>
<dbReference type="Gene3D" id="3.50.50.60">
    <property type="entry name" value="FAD/NAD(P)-binding domain"/>
    <property type="match status" value="1"/>
</dbReference>
<dbReference type="PROSITE" id="PS51257">
    <property type="entry name" value="PROKAR_LIPOPROTEIN"/>
    <property type="match status" value="1"/>
</dbReference>
<dbReference type="SUPFAM" id="SSF51905">
    <property type="entry name" value="FAD/NAD(P)-binding domain"/>
    <property type="match status" value="1"/>
</dbReference>
<comment type="caution">
    <text evidence="2">The sequence shown here is derived from an EMBL/GenBank/DDBJ whole genome shotgun (WGS) entry which is preliminary data.</text>
</comment>
<accession>A0AA43UAV6</accession>
<reference evidence="2" key="1">
    <citation type="submission" date="2023-07" db="EMBL/GenBank/DDBJ databases">
        <title>Between Cages and Wild: Unraveling the Impact of Captivity on Animal Microbiomes and Antimicrobial Resistance.</title>
        <authorList>
            <person name="Schmartz G.P."/>
            <person name="Rehner J."/>
            <person name="Schuff M.J."/>
            <person name="Becker S.L."/>
            <person name="Kravczyk M."/>
            <person name="Gurevich A."/>
            <person name="Francke R."/>
            <person name="Mueller R."/>
            <person name="Keller V."/>
            <person name="Keller A."/>
        </authorList>
    </citation>
    <scope>NUCLEOTIDE SEQUENCE</scope>
    <source>
        <strain evidence="2">S12M_St_49</strain>
    </source>
</reference>
<dbReference type="EMBL" id="JAUMVS010000014">
    <property type="protein sequence ID" value="MDO4841392.1"/>
    <property type="molecule type" value="Genomic_DNA"/>
</dbReference>
<evidence type="ECO:0000313" key="2">
    <source>
        <dbReference type="EMBL" id="MDO4841392.1"/>
    </source>
</evidence>
<dbReference type="InterPro" id="IPR023166">
    <property type="entry name" value="BaiN-like_dom_sf"/>
</dbReference>
<protein>
    <submittedName>
        <fullName evidence="2">Aminoacetone oxidase family FAD-binding enzyme</fullName>
    </submittedName>
</protein>
<feature type="domain" description="RsdA/BaiN/AoA(So)-like Rossmann fold-like" evidence="1">
    <location>
        <begin position="307"/>
        <end position="369"/>
    </location>
</feature>
<dbReference type="PRINTS" id="PR00368">
    <property type="entry name" value="FADPNR"/>
</dbReference>
<dbReference type="Pfam" id="PF03486">
    <property type="entry name" value="HI0933_like"/>
    <property type="match status" value="2"/>
</dbReference>
<name>A0AA43UAV6_9ACTN</name>
<dbReference type="InterPro" id="IPR036188">
    <property type="entry name" value="FAD/NAD-bd_sf"/>
</dbReference>
<evidence type="ECO:0000259" key="1">
    <source>
        <dbReference type="Pfam" id="PF03486"/>
    </source>
</evidence>
<dbReference type="PRINTS" id="PR00411">
    <property type="entry name" value="PNDRDTASEI"/>
</dbReference>
<dbReference type="PANTHER" id="PTHR42887">
    <property type="entry name" value="OS12G0638800 PROTEIN"/>
    <property type="match status" value="1"/>
</dbReference>
<gene>
    <name evidence="2" type="ORF">Q3982_01790</name>
</gene>
<proteinExistence type="predicted"/>
<sequence length="377" mass="40887">MPKKIAIIGSGPAGIAAAISACSVCGKKASVTLFESSAEVCKTILATGNGRCNFSNVVIDVERFRNSNFVEAFNSFKESDEDVISLLESLGLEWTANEQGLLFPASMKASSVRDVLLRALAFSGANVVTDKTIKTLSNLSDFEAVILATGHRAGRALFEGVDYELQRRVLSPIKTKEDVSLADNVRAKVGLKLVHGNNVVFEEDGEVQFRKYGISGIVTFNASRYARPGDTILLDFTQPVMCENAREHFSERFRRCNKDVDAFFCGFLHDDLALLIKKTLGKKPSFDDLYSAISAFSLTCIEVMDDQKLSQVSRGGIQVDKVSPSTLAVAANKELPFELFACGEVLDVDGPCGGYNLTWCFESGWRAGKSAAASVLP</sequence>
<dbReference type="Gene3D" id="1.10.8.260">
    <property type="entry name" value="HI0933 insert domain-like"/>
    <property type="match status" value="1"/>
</dbReference>
<feature type="domain" description="RsdA/BaiN/AoA(So)-like Rossmann fold-like" evidence="1">
    <location>
        <begin position="4"/>
        <end position="141"/>
    </location>
</feature>
<dbReference type="Proteomes" id="UP001168575">
    <property type="component" value="Unassembled WGS sequence"/>
</dbReference>
<dbReference type="InterPro" id="IPR004792">
    <property type="entry name" value="BaiN-like"/>
</dbReference>
<dbReference type="NCBIfam" id="TIGR00275">
    <property type="entry name" value="aminoacetone oxidase family FAD-binding enzyme"/>
    <property type="match status" value="1"/>
</dbReference>
<organism evidence="2 3">
    <name type="scientific">Phoenicibacter congonensis</name>
    <dbReference type="NCBI Taxonomy" id="1944646"/>
    <lineage>
        <taxon>Bacteria</taxon>
        <taxon>Bacillati</taxon>
        <taxon>Actinomycetota</taxon>
        <taxon>Coriobacteriia</taxon>
        <taxon>Eggerthellales</taxon>
        <taxon>Eggerthellaceae</taxon>
        <taxon>Phoenicibacter</taxon>
    </lineage>
</organism>
<evidence type="ECO:0000313" key="3">
    <source>
        <dbReference type="Proteomes" id="UP001168575"/>
    </source>
</evidence>
<dbReference type="InterPro" id="IPR057661">
    <property type="entry name" value="RsdA/BaiN/AoA(So)_Rossmann"/>
</dbReference>
<dbReference type="Gene3D" id="2.40.30.10">
    <property type="entry name" value="Translation factors"/>
    <property type="match status" value="1"/>
</dbReference>
<keyword evidence="3" id="KW-1185">Reference proteome</keyword>
<dbReference type="PANTHER" id="PTHR42887:SF2">
    <property type="entry name" value="OS12G0638800 PROTEIN"/>
    <property type="match status" value="1"/>
</dbReference>
<dbReference type="AlphaFoldDB" id="A0AA43UAV6"/>